<dbReference type="Proteomes" id="UP000231343">
    <property type="component" value="Unassembled WGS sequence"/>
</dbReference>
<dbReference type="InterPro" id="IPR012340">
    <property type="entry name" value="NA-bd_OB-fold"/>
</dbReference>
<organism evidence="2 3">
    <name type="scientific">Candidatus Saganbacteria bacterium CG08_land_8_20_14_0_20_45_16</name>
    <dbReference type="NCBI Taxonomy" id="2014293"/>
    <lineage>
        <taxon>Bacteria</taxon>
        <taxon>Bacillati</taxon>
        <taxon>Saganbacteria</taxon>
    </lineage>
</organism>
<dbReference type="GO" id="GO:0003723">
    <property type="term" value="F:RNA binding"/>
    <property type="evidence" value="ECO:0007669"/>
    <property type="project" value="InterPro"/>
</dbReference>
<dbReference type="InterPro" id="IPR050180">
    <property type="entry name" value="RNR_Ribonuclease"/>
</dbReference>
<comment type="caution">
    <text evidence="2">The sequence shown here is derived from an EMBL/GenBank/DDBJ whole genome shotgun (WGS) entry which is preliminary data.</text>
</comment>
<dbReference type="AlphaFoldDB" id="A0A2H0XZ27"/>
<dbReference type="InterPro" id="IPR001900">
    <property type="entry name" value="RNase_II/R"/>
</dbReference>
<dbReference type="GO" id="GO:0006402">
    <property type="term" value="P:mRNA catabolic process"/>
    <property type="evidence" value="ECO:0007669"/>
    <property type="project" value="TreeGrafter"/>
</dbReference>
<name>A0A2H0XZ27_UNCSA</name>
<evidence type="ECO:0000313" key="2">
    <source>
        <dbReference type="EMBL" id="PIS30305.1"/>
    </source>
</evidence>
<reference evidence="2 3" key="1">
    <citation type="submission" date="2017-09" db="EMBL/GenBank/DDBJ databases">
        <title>Depth-based differentiation of microbial function through sediment-hosted aquifers and enrichment of novel symbionts in the deep terrestrial subsurface.</title>
        <authorList>
            <person name="Probst A.J."/>
            <person name="Ladd B."/>
            <person name="Jarett J.K."/>
            <person name="Geller-Mcgrath D.E."/>
            <person name="Sieber C.M."/>
            <person name="Emerson J.B."/>
            <person name="Anantharaman K."/>
            <person name="Thomas B.C."/>
            <person name="Malmstrom R."/>
            <person name="Stieglmeier M."/>
            <person name="Klingl A."/>
            <person name="Woyke T."/>
            <person name="Ryan C.M."/>
            <person name="Banfield J.F."/>
        </authorList>
    </citation>
    <scope>NUCLEOTIDE SEQUENCE [LARGE SCALE GENOMIC DNA]</scope>
    <source>
        <strain evidence="2">CG08_land_8_20_14_0_20_45_16</strain>
    </source>
</reference>
<accession>A0A2H0XZ27</accession>
<dbReference type="GO" id="GO:0004540">
    <property type="term" value="F:RNA nuclease activity"/>
    <property type="evidence" value="ECO:0007669"/>
    <property type="project" value="InterPro"/>
</dbReference>
<dbReference type="SMART" id="SM00955">
    <property type="entry name" value="RNB"/>
    <property type="match status" value="1"/>
</dbReference>
<dbReference type="GO" id="GO:0005829">
    <property type="term" value="C:cytosol"/>
    <property type="evidence" value="ECO:0007669"/>
    <property type="project" value="TreeGrafter"/>
</dbReference>
<evidence type="ECO:0000259" key="1">
    <source>
        <dbReference type="SMART" id="SM00955"/>
    </source>
</evidence>
<evidence type="ECO:0000313" key="3">
    <source>
        <dbReference type="Proteomes" id="UP000231343"/>
    </source>
</evidence>
<gene>
    <name evidence="2" type="ORF">COT42_03270</name>
</gene>
<protein>
    <recommendedName>
        <fullName evidence="1">RNB domain-containing protein</fullName>
    </recommendedName>
</protein>
<feature type="domain" description="RNB" evidence="1">
    <location>
        <begin position="50"/>
        <end position="346"/>
    </location>
</feature>
<dbReference type="PANTHER" id="PTHR23355">
    <property type="entry name" value="RIBONUCLEASE"/>
    <property type="match status" value="1"/>
</dbReference>
<dbReference type="EMBL" id="PEYM01000058">
    <property type="protein sequence ID" value="PIS30305.1"/>
    <property type="molecule type" value="Genomic_DNA"/>
</dbReference>
<dbReference type="PANTHER" id="PTHR23355:SF9">
    <property type="entry name" value="DIS3-LIKE EXONUCLEASE 2"/>
    <property type="match status" value="1"/>
</dbReference>
<dbReference type="Pfam" id="PF00773">
    <property type="entry name" value="RNB"/>
    <property type="match status" value="1"/>
</dbReference>
<dbReference type="SUPFAM" id="SSF50249">
    <property type="entry name" value="Nucleic acid-binding proteins"/>
    <property type="match status" value="1"/>
</dbReference>
<sequence>MDLLGIRPATRLTEFQRSHLARNGVHDDRFPPTVLGEISRLTIPAVELRRRPLTVGLTVDSRNPHERDDAFSVQKIARNYLVAVSIADVTALLCCDGPTDLEARRRGSSIYAGSLYIPMFPEQLIELASLIPGVPRLTWTVAMTFNEKGKRLGTQVHESVFVNRWAMDFEEAGRIVLGQESVAVPLIAESLYYGRELAQLLRERRKPLLEHDSGLLDNSGFHKGEEPLTEEGVIGSLIVEELMVATNTAIAELMIGKSPLLWRCHGLKGREVERGQMKVEIQELSASSDETRFQALLEQRFSPAYYSTKCRGHLGLGLDEYTHFTSPIRRYPDLVVQRLLRVLLRKGSFRGHEQREINQVLDPLAYYLSWYPQHAKRIAADVAGMPRPFAAMLENSEKMTFARLCSLKSKVFERLLKLAVNSNLAGLPLFLLALKKRGFTPASHLAFLFQKSFADQQIQDFVLSLFEKYESEHDYIDLLNNLAVLERWEGLTYLERAWPPTRGIRLPRYRGWFRASVKGKFLGVEPRGAPSGARKRVKEKAAFAFLKAYLIGDLVEANWRWGL</sequence>
<proteinExistence type="predicted"/>